<name>D9QN46_BRESC</name>
<reference evidence="3" key="1">
    <citation type="journal article" date="2011" name="J. Bacteriol.">
        <title>Genome sequences of eight morphologically diverse alphaproteobacteria.</title>
        <authorList>
            <consortium name="US DOE Joint Genome Institute"/>
            <person name="Brown P.J."/>
            <person name="Kysela D.T."/>
            <person name="Buechlein A."/>
            <person name="Hemmerich C."/>
            <person name="Brun Y.V."/>
        </authorList>
    </citation>
    <scope>NUCLEOTIDE SEQUENCE [LARGE SCALE GENOMIC DNA]</scope>
    <source>
        <strain evidence="3">ATCC 15264 / DSM 4735 / LMG 14903 / NBRC 16000 / CB 81</strain>
    </source>
</reference>
<accession>D9QN46</accession>
<evidence type="ECO:0008006" key="4">
    <source>
        <dbReference type="Google" id="ProtNLM"/>
    </source>
</evidence>
<proteinExistence type="predicted"/>
<feature type="chain" id="PRO_5003127031" description="Lipoprotein" evidence="1">
    <location>
        <begin position="20"/>
        <end position="119"/>
    </location>
</feature>
<gene>
    <name evidence="2" type="ordered locus">Bresu_0934</name>
</gene>
<organism evidence="2 3">
    <name type="scientific">Brevundimonas subvibrioides (strain ATCC 15264 / DSM 4735 / LMG 14903 / NBRC 16000 / CB 81)</name>
    <name type="common">Caulobacter subvibrioides</name>
    <dbReference type="NCBI Taxonomy" id="633149"/>
    <lineage>
        <taxon>Bacteria</taxon>
        <taxon>Pseudomonadati</taxon>
        <taxon>Pseudomonadota</taxon>
        <taxon>Alphaproteobacteria</taxon>
        <taxon>Caulobacterales</taxon>
        <taxon>Caulobacteraceae</taxon>
        <taxon>Brevundimonas</taxon>
    </lineage>
</organism>
<evidence type="ECO:0000256" key="1">
    <source>
        <dbReference type="SAM" id="SignalP"/>
    </source>
</evidence>
<dbReference type="OrthoDB" id="8592692at2"/>
<dbReference type="RefSeq" id="WP_013268350.1">
    <property type="nucleotide sequence ID" value="NC_014375.1"/>
</dbReference>
<dbReference type="AlphaFoldDB" id="D9QN46"/>
<dbReference type="Proteomes" id="UP000002696">
    <property type="component" value="Chromosome"/>
</dbReference>
<dbReference type="BioCyc" id="BSUB633149:G1GM8-934-MONOMER"/>
<feature type="signal peptide" evidence="1">
    <location>
        <begin position="1"/>
        <end position="19"/>
    </location>
</feature>
<dbReference type="InParanoid" id="D9QN46"/>
<dbReference type="EMBL" id="CP002102">
    <property type="protein sequence ID" value="ADL00247.1"/>
    <property type="molecule type" value="Genomic_DNA"/>
</dbReference>
<keyword evidence="3" id="KW-1185">Reference proteome</keyword>
<dbReference type="eggNOG" id="ENOG5032ZRV">
    <property type="taxonomic scope" value="Bacteria"/>
</dbReference>
<evidence type="ECO:0000313" key="3">
    <source>
        <dbReference type="Proteomes" id="UP000002696"/>
    </source>
</evidence>
<evidence type="ECO:0000313" key="2">
    <source>
        <dbReference type="EMBL" id="ADL00247.1"/>
    </source>
</evidence>
<protein>
    <recommendedName>
        <fullName evidence="4">Lipoprotein</fullName>
    </recommendedName>
</protein>
<dbReference type="PROSITE" id="PS51257">
    <property type="entry name" value="PROKAR_LIPOPROTEIN"/>
    <property type="match status" value="1"/>
</dbReference>
<keyword evidence="1" id="KW-0732">Signal</keyword>
<sequence length="119" mass="12176">MRLLIAALALMVSACSPMAGQAPGGTVPGQTAEAACAAQNGTMQRVGRLQTLQCVVRYADAGKRCTDGDQCAGDCRFEGDALALVPNAPLAGVCQADSNRFGCQTSIEDGKPTPTLCID</sequence>
<dbReference type="HOGENOM" id="CLU_144606_0_0_5"/>
<dbReference type="KEGG" id="bsb:Bresu_0934"/>
<dbReference type="STRING" id="633149.Bresu_0934"/>